<dbReference type="Proteomes" id="UP001214576">
    <property type="component" value="Unassembled WGS sequence"/>
</dbReference>
<feature type="transmembrane region" description="Helical" evidence="1">
    <location>
        <begin position="96"/>
        <end position="116"/>
    </location>
</feature>
<keyword evidence="3" id="KW-1185">Reference proteome</keyword>
<keyword evidence="1" id="KW-1133">Transmembrane helix</keyword>
<gene>
    <name evidence="2" type="ORF">MG293_000859</name>
</gene>
<accession>A0AAD4YHH7</accession>
<name>A0AAD4YHH7_OVIAM</name>
<proteinExistence type="predicted"/>
<evidence type="ECO:0000313" key="2">
    <source>
        <dbReference type="EMBL" id="KAI4548529.1"/>
    </source>
</evidence>
<dbReference type="AlphaFoldDB" id="A0AAD4YHH7"/>
<keyword evidence="1" id="KW-0472">Membrane</keyword>
<keyword evidence="1" id="KW-0812">Transmembrane</keyword>
<organism evidence="2 3">
    <name type="scientific">Ovis ammon polii</name>
    <dbReference type="NCBI Taxonomy" id="230172"/>
    <lineage>
        <taxon>Eukaryota</taxon>
        <taxon>Metazoa</taxon>
        <taxon>Chordata</taxon>
        <taxon>Craniata</taxon>
        <taxon>Vertebrata</taxon>
        <taxon>Euteleostomi</taxon>
        <taxon>Mammalia</taxon>
        <taxon>Eutheria</taxon>
        <taxon>Laurasiatheria</taxon>
        <taxon>Artiodactyla</taxon>
        <taxon>Ruminantia</taxon>
        <taxon>Pecora</taxon>
        <taxon>Bovidae</taxon>
        <taxon>Caprinae</taxon>
        <taxon>Ovis</taxon>
    </lineage>
</organism>
<dbReference type="EMBL" id="JAKZEL010000001">
    <property type="protein sequence ID" value="KAI4548529.1"/>
    <property type="molecule type" value="Genomic_DNA"/>
</dbReference>
<comment type="caution">
    <text evidence="2">The sequence shown here is derived from an EMBL/GenBank/DDBJ whole genome shotgun (WGS) entry which is preliminary data.</text>
</comment>
<evidence type="ECO:0000256" key="1">
    <source>
        <dbReference type="SAM" id="Phobius"/>
    </source>
</evidence>
<reference evidence="2" key="1">
    <citation type="submission" date="2022-03" db="EMBL/GenBank/DDBJ databases">
        <title>Genomic analyses of argali, domestic sheep and their hybrids provide insights into chromosomal evolution, heterosis and genetic basis of agronomic traits.</title>
        <authorList>
            <person name="Li M."/>
        </authorList>
    </citation>
    <scope>NUCLEOTIDE SEQUENCE</scope>
    <source>
        <strain evidence="2">CAU-MHL-2022a</strain>
        <tissue evidence="2">Skin</tissue>
    </source>
</reference>
<evidence type="ECO:0000313" key="3">
    <source>
        <dbReference type="Proteomes" id="UP001214576"/>
    </source>
</evidence>
<protein>
    <submittedName>
        <fullName evidence="2">Uncharacterized protein</fullName>
    </submittedName>
</protein>
<sequence length="124" mass="13809">MVIRFSARDRTRLSYVSCIGKSLKRSVKAVTDLVHGCFPGLGKVLIIGTACTQHTLVCFFLTHSKLQTAIQQEVQEDKVRVAQEFGERDRCGLSPFLLLLLSFLSGPLAPLVRQMVIVQHPQKS</sequence>